<organism evidence="2 3">
    <name type="scientific">Nitzschia inconspicua</name>
    <dbReference type="NCBI Taxonomy" id="303405"/>
    <lineage>
        <taxon>Eukaryota</taxon>
        <taxon>Sar</taxon>
        <taxon>Stramenopiles</taxon>
        <taxon>Ochrophyta</taxon>
        <taxon>Bacillariophyta</taxon>
        <taxon>Bacillariophyceae</taxon>
        <taxon>Bacillariophycidae</taxon>
        <taxon>Bacillariales</taxon>
        <taxon>Bacillariaceae</taxon>
        <taxon>Nitzschia</taxon>
    </lineage>
</organism>
<name>A0A9K3LX94_9STRA</name>
<proteinExistence type="predicted"/>
<evidence type="ECO:0000256" key="1">
    <source>
        <dbReference type="SAM" id="MobiDB-lite"/>
    </source>
</evidence>
<keyword evidence="3" id="KW-1185">Reference proteome</keyword>
<sequence length="167" mass="18691">MDNEEPTSGKEKTNTTSKGLKKLLAKETTTTTKTIVKVGHKADKQAGKAGYLVSYRVGKATDMANRYAGFGKDHTLRQMPSAVRVSSNATALEDRNSGGWTDTDTIHYRLEAEQIPGYRRALSYQFGEMRLLVYVRLYSMGGKYQATAFQLLIMTIRHETKQNCIKS</sequence>
<evidence type="ECO:0000313" key="2">
    <source>
        <dbReference type="EMBL" id="KAG7369450.1"/>
    </source>
</evidence>
<accession>A0A9K3LX94</accession>
<dbReference type="Proteomes" id="UP000693970">
    <property type="component" value="Unassembled WGS sequence"/>
</dbReference>
<comment type="caution">
    <text evidence="2">The sequence shown here is derived from an EMBL/GenBank/DDBJ whole genome shotgun (WGS) entry which is preliminary data.</text>
</comment>
<reference evidence="2" key="2">
    <citation type="submission" date="2021-04" db="EMBL/GenBank/DDBJ databases">
        <authorList>
            <person name="Podell S."/>
        </authorList>
    </citation>
    <scope>NUCLEOTIDE SEQUENCE</scope>
    <source>
        <strain evidence="2">Hildebrandi</strain>
    </source>
</reference>
<gene>
    <name evidence="2" type="ORF">IV203_027196</name>
</gene>
<reference evidence="2" key="1">
    <citation type="journal article" date="2021" name="Sci. Rep.">
        <title>Diploid genomic architecture of Nitzschia inconspicua, an elite biomass production diatom.</title>
        <authorList>
            <person name="Oliver A."/>
            <person name="Podell S."/>
            <person name="Pinowska A."/>
            <person name="Traller J.C."/>
            <person name="Smith S.R."/>
            <person name="McClure R."/>
            <person name="Beliaev A."/>
            <person name="Bohutskyi P."/>
            <person name="Hill E.A."/>
            <person name="Rabines A."/>
            <person name="Zheng H."/>
            <person name="Allen L.Z."/>
            <person name="Kuo A."/>
            <person name="Grigoriev I.V."/>
            <person name="Allen A.E."/>
            <person name="Hazlebeck D."/>
            <person name="Allen E.E."/>
        </authorList>
    </citation>
    <scope>NUCLEOTIDE SEQUENCE</scope>
    <source>
        <strain evidence="2">Hildebrandi</strain>
    </source>
</reference>
<protein>
    <submittedName>
        <fullName evidence="2">Uncharacterized protein</fullName>
    </submittedName>
</protein>
<evidence type="ECO:0000313" key="3">
    <source>
        <dbReference type="Proteomes" id="UP000693970"/>
    </source>
</evidence>
<dbReference type="AlphaFoldDB" id="A0A9K3LX94"/>
<dbReference type="EMBL" id="JAGRRH010000005">
    <property type="protein sequence ID" value="KAG7369450.1"/>
    <property type="molecule type" value="Genomic_DNA"/>
</dbReference>
<feature type="region of interest" description="Disordered" evidence="1">
    <location>
        <begin position="1"/>
        <end position="20"/>
    </location>
</feature>